<dbReference type="GO" id="GO:0050660">
    <property type="term" value="F:flavin adenine dinucleotide binding"/>
    <property type="evidence" value="ECO:0007669"/>
    <property type="project" value="InterPro"/>
</dbReference>
<dbReference type="PRINTS" id="PR00411">
    <property type="entry name" value="PNDRDTASEI"/>
</dbReference>
<dbReference type="GO" id="GO:0006103">
    <property type="term" value="P:2-oxoglutarate metabolic process"/>
    <property type="evidence" value="ECO:0007669"/>
    <property type="project" value="TreeGrafter"/>
</dbReference>
<feature type="binding site" evidence="14">
    <location>
        <position position="51"/>
    </location>
    <ligand>
        <name>FAD</name>
        <dbReference type="ChEBI" id="CHEBI:57692"/>
    </ligand>
</feature>
<keyword evidence="20" id="KW-1185">Reference proteome</keyword>
<dbReference type="NCBIfam" id="TIGR01350">
    <property type="entry name" value="lipoamide_DH"/>
    <property type="match status" value="1"/>
</dbReference>
<comment type="catalytic activity">
    <reaction evidence="12 16">
        <text>N(6)-[(R)-dihydrolipoyl]-L-lysyl-[protein] + NAD(+) = N(6)-[(R)-lipoyl]-L-lysyl-[protein] + NADH + H(+)</text>
        <dbReference type="Rhea" id="RHEA:15045"/>
        <dbReference type="Rhea" id="RHEA-COMP:10474"/>
        <dbReference type="Rhea" id="RHEA-COMP:10475"/>
        <dbReference type="ChEBI" id="CHEBI:15378"/>
        <dbReference type="ChEBI" id="CHEBI:57540"/>
        <dbReference type="ChEBI" id="CHEBI:57945"/>
        <dbReference type="ChEBI" id="CHEBI:83099"/>
        <dbReference type="ChEBI" id="CHEBI:83100"/>
        <dbReference type="EC" id="1.8.1.4"/>
    </reaction>
</comment>
<dbReference type="PIRSF" id="PIRSF000350">
    <property type="entry name" value="Mercury_reductase_MerA"/>
    <property type="match status" value="1"/>
</dbReference>
<feature type="binding site" evidence="14">
    <location>
        <begin position="187"/>
        <end position="194"/>
    </location>
    <ligand>
        <name>NAD(+)</name>
        <dbReference type="ChEBI" id="CHEBI:57540"/>
    </ligand>
</feature>
<keyword evidence="11 16" id="KW-0676">Redox-active center</keyword>
<dbReference type="InterPro" id="IPR050151">
    <property type="entry name" value="Class-I_Pyr_Nuc-Dis_Oxidored"/>
</dbReference>
<sequence>MVDSYDVVVLGGGTGGYVAAIRGAQLGLHVAVVEQGKLGGTCLHQGCIPSKALLRSAELYAAMKDGATFGIEVSDLHFDIQKAMARKDQVVTQLYKGIEFLMKKNKITVMQGYGRIMGPSIFSPMAGAVRVERPDGDSEIISPKATIIATGSQPRALPGLSFDGQFVISSDEALTLSSLPSSVIIIGGGAIGVEWASMFADFGVQVTIVEALPRILVQEDEDISAEMTRLLKKRKVTVLTGAAIDATSYRVEDGHVAIMAKSDATEHSLNADLILVAIGRSPRTEDIGLEATQIQLERGAIVVDQQMRTIEKNIYAIGDVIGGMQLAHVAAHEGIIAMEAIAGNTPEPLIYANIARCTYGRPEVASVGLTEAQAKEKGYAIKSAKFSFKAIGKALVYGEADGFVKVIGDKETNDLLGVHMIGPHVTDLISEAALAHVLDATPFEIGHTIHPHPTLSEALGEAALAVDGNAIHS</sequence>
<evidence type="ECO:0000256" key="3">
    <source>
        <dbReference type="ARBA" id="ARBA00012608"/>
    </source>
</evidence>
<evidence type="ECO:0000259" key="17">
    <source>
        <dbReference type="Pfam" id="PF02852"/>
    </source>
</evidence>
<evidence type="ECO:0000256" key="13">
    <source>
        <dbReference type="PIRSR" id="PIRSR000350-2"/>
    </source>
</evidence>
<evidence type="ECO:0000256" key="2">
    <source>
        <dbReference type="ARBA" id="ARBA00007532"/>
    </source>
</evidence>
<comment type="cofactor">
    <cofactor evidence="14 16">
        <name>FAD</name>
        <dbReference type="ChEBI" id="CHEBI:57692"/>
    </cofactor>
    <text evidence="14 16">Binds 1 FAD per subunit.</text>
</comment>
<feature type="disulfide bond" description="Redox-active" evidence="15">
    <location>
        <begin position="42"/>
        <end position="47"/>
    </location>
</feature>
<feature type="domain" description="FAD/NAD(P)-binding" evidence="18">
    <location>
        <begin position="5"/>
        <end position="334"/>
    </location>
</feature>
<keyword evidence="10" id="KW-1015">Disulfide bond</keyword>
<dbReference type="Pfam" id="PF02852">
    <property type="entry name" value="Pyr_redox_dim"/>
    <property type="match status" value="1"/>
</dbReference>
<evidence type="ECO:0000256" key="16">
    <source>
        <dbReference type="RuleBase" id="RU003692"/>
    </source>
</evidence>
<keyword evidence="6 16" id="KW-0285">Flavoprotein</keyword>
<comment type="subcellular location">
    <subcellularLocation>
        <location evidence="1">Cytoplasm</location>
    </subcellularLocation>
</comment>
<dbReference type="InterPro" id="IPR023753">
    <property type="entry name" value="FAD/NAD-binding_dom"/>
</dbReference>
<proteinExistence type="inferred from homology"/>
<evidence type="ECO:0000256" key="5">
    <source>
        <dbReference type="ARBA" id="ARBA00022490"/>
    </source>
</evidence>
<dbReference type="RefSeq" id="WP_241714860.1">
    <property type="nucleotide sequence ID" value="NZ_JALBUF010000007.1"/>
</dbReference>
<dbReference type="PROSITE" id="PS00076">
    <property type="entry name" value="PYRIDINE_REDOX_1"/>
    <property type="match status" value="1"/>
</dbReference>
<dbReference type="InterPro" id="IPR006258">
    <property type="entry name" value="Lipoamide_DH"/>
</dbReference>
<dbReference type="PANTHER" id="PTHR22912:SF217">
    <property type="entry name" value="DIHYDROLIPOYL DEHYDROGENASE"/>
    <property type="match status" value="1"/>
</dbReference>
<dbReference type="AlphaFoldDB" id="A0A9X1VD56"/>
<dbReference type="InterPro" id="IPR036188">
    <property type="entry name" value="FAD/NAD-bd_sf"/>
</dbReference>
<dbReference type="GO" id="GO:0005737">
    <property type="term" value="C:cytoplasm"/>
    <property type="evidence" value="ECO:0007669"/>
    <property type="project" value="UniProtKB-SubCell"/>
</dbReference>
<dbReference type="Proteomes" id="UP001139263">
    <property type="component" value="Unassembled WGS sequence"/>
</dbReference>
<feature type="binding site" evidence="14">
    <location>
        <position position="319"/>
    </location>
    <ligand>
        <name>FAD</name>
        <dbReference type="ChEBI" id="CHEBI:57692"/>
    </ligand>
</feature>
<feature type="domain" description="Pyridine nucleotide-disulphide oxidoreductase dimerisation" evidence="17">
    <location>
        <begin position="354"/>
        <end position="463"/>
    </location>
</feature>
<evidence type="ECO:0000256" key="15">
    <source>
        <dbReference type="PIRSR" id="PIRSR000350-4"/>
    </source>
</evidence>
<organism evidence="19 20">
    <name type="scientific">Sulfoacidibacillus ferrooxidans</name>
    <dbReference type="NCBI Taxonomy" id="2005001"/>
    <lineage>
        <taxon>Bacteria</taxon>
        <taxon>Bacillati</taxon>
        <taxon>Bacillota</taxon>
        <taxon>Bacilli</taxon>
        <taxon>Bacillales</taxon>
        <taxon>Alicyclobacillaceae</taxon>
        <taxon>Sulfoacidibacillus</taxon>
    </lineage>
</organism>
<evidence type="ECO:0000256" key="1">
    <source>
        <dbReference type="ARBA" id="ARBA00004496"/>
    </source>
</evidence>
<accession>A0A9X1VD56</accession>
<dbReference type="Pfam" id="PF07992">
    <property type="entry name" value="Pyr_redox_2"/>
    <property type="match status" value="1"/>
</dbReference>
<dbReference type="PRINTS" id="PR00368">
    <property type="entry name" value="FADPNR"/>
</dbReference>
<evidence type="ECO:0000256" key="8">
    <source>
        <dbReference type="ARBA" id="ARBA00023002"/>
    </source>
</evidence>
<evidence type="ECO:0000313" key="19">
    <source>
        <dbReference type="EMBL" id="MCI0183907.1"/>
    </source>
</evidence>
<dbReference type="SUPFAM" id="SSF51905">
    <property type="entry name" value="FAD/NAD(P)-binding domain"/>
    <property type="match status" value="1"/>
</dbReference>
<feature type="binding site" evidence="14">
    <location>
        <begin position="150"/>
        <end position="152"/>
    </location>
    <ligand>
        <name>FAD</name>
        <dbReference type="ChEBI" id="CHEBI:57692"/>
    </ligand>
</feature>
<name>A0A9X1VD56_9BACL</name>
<keyword evidence="9 14" id="KW-0520">NAD</keyword>
<evidence type="ECO:0000256" key="11">
    <source>
        <dbReference type="ARBA" id="ARBA00023284"/>
    </source>
</evidence>
<evidence type="ECO:0000256" key="9">
    <source>
        <dbReference type="ARBA" id="ARBA00023027"/>
    </source>
</evidence>
<feature type="binding site" evidence="14">
    <location>
        <position position="210"/>
    </location>
    <ligand>
        <name>NAD(+)</name>
        <dbReference type="ChEBI" id="CHEBI:57540"/>
    </ligand>
</feature>
<evidence type="ECO:0000259" key="18">
    <source>
        <dbReference type="Pfam" id="PF07992"/>
    </source>
</evidence>
<dbReference type="Gene3D" id="3.30.390.30">
    <property type="match status" value="1"/>
</dbReference>
<evidence type="ECO:0000256" key="10">
    <source>
        <dbReference type="ARBA" id="ARBA00023157"/>
    </source>
</evidence>
<dbReference type="InterPro" id="IPR001100">
    <property type="entry name" value="Pyr_nuc-diS_OxRdtase"/>
</dbReference>
<dbReference type="InterPro" id="IPR012999">
    <property type="entry name" value="Pyr_OxRdtase_I_AS"/>
</dbReference>
<dbReference type="InterPro" id="IPR004099">
    <property type="entry name" value="Pyr_nucl-diS_OxRdtase_dimer"/>
</dbReference>
<feature type="active site" description="Proton acceptor" evidence="13">
    <location>
        <position position="452"/>
    </location>
</feature>
<dbReference type="EMBL" id="JALBUF010000007">
    <property type="protein sequence ID" value="MCI0183907.1"/>
    <property type="molecule type" value="Genomic_DNA"/>
</dbReference>
<dbReference type="GO" id="GO:0004148">
    <property type="term" value="F:dihydrolipoyl dehydrogenase (NADH) activity"/>
    <property type="evidence" value="ECO:0007669"/>
    <property type="project" value="UniProtKB-EC"/>
</dbReference>
<evidence type="ECO:0000256" key="7">
    <source>
        <dbReference type="ARBA" id="ARBA00022827"/>
    </source>
</evidence>
<dbReference type="Gene3D" id="3.50.50.60">
    <property type="entry name" value="FAD/NAD(P)-binding domain"/>
    <property type="match status" value="2"/>
</dbReference>
<comment type="similarity">
    <text evidence="2 16">Belongs to the class-I pyridine nucleotide-disulfide oxidoreductase family.</text>
</comment>
<evidence type="ECO:0000256" key="12">
    <source>
        <dbReference type="ARBA" id="ARBA00049187"/>
    </source>
</evidence>
<dbReference type="InterPro" id="IPR016156">
    <property type="entry name" value="FAD/NAD-linked_Rdtase_dimer_sf"/>
</dbReference>
<dbReference type="SUPFAM" id="SSF55424">
    <property type="entry name" value="FAD/NAD-linked reductases, dimerisation (C-terminal) domain"/>
    <property type="match status" value="1"/>
</dbReference>
<comment type="miscellaneous">
    <text evidence="16">The active site is a redox-active disulfide bond.</text>
</comment>
<comment type="caution">
    <text evidence="19">The sequence shown here is derived from an EMBL/GenBank/DDBJ whole genome shotgun (WGS) entry which is preliminary data.</text>
</comment>
<keyword evidence="8 16" id="KW-0560">Oxidoreductase</keyword>
<dbReference type="EC" id="1.8.1.4" evidence="3 16"/>
<gene>
    <name evidence="19" type="primary">lpd</name>
    <name evidence="19" type="ORF">MM817_02199</name>
</gene>
<evidence type="ECO:0000256" key="14">
    <source>
        <dbReference type="PIRSR" id="PIRSR000350-3"/>
    </source>
</evidence>
<keyword evidence="5" id="KW-0963">Cytoplasm</keyword>
<dbReference type="FunFam" id="3.30.390.30:FF:000001">
    <property type="entry name" value="Dihydrolipoyl dehydrogenase"/>
    <property type="match status" value="1"/>
</dbReference>
<feature type="binding site" evidence="14">
    <location>
        <position position="279"/>
    </location>
    <ligand>
        <name>NAD(+)</name>
        <dbReference type="ChEBI" id="CHEBI:57540"/>
    </ligand>
</feature>
<keyword evidence="7 14" id="KW-0274">FAD</keyword>
<evidence type="ECO:0000256" key="4">
    <source>
        <dbReference type="ARBA" id="ARBA00016961"/>
    </source>
</evidence>
<protein>
    <recommendedName>
        <fullName evidence="4 16">Dihydrolipoyl dehydrogenase</fullName>
        <ecNumber evidence="3 16">1.8.1.4</ecNumber>
    </recommendedName>
</protein>
<reference evidence="19" key="1">
    <citation type="submission" date="2022-03" db="EMBL/GenBank/DDBJ databases">
        <title>Draft Genome Sequence of Firmicute Strain S0AB, a Heterotrophic Iron/Sulfur-Oxidizing Extreme Acidophile.</title>
        <authorList>
            <person name="Vergara E."/>
            <person name="Pakostova E."/>
            <person name="Johnson D.B."/>
            <person name="Holmes D.S."/>
        </authorList>
    </citation>
    <scope>NUCLEOTIDE SEQUENCE</scope>
    <source>
        <strain evidence="19">S0AB</strain>
    </source>
</reference>
<evidence type="ECO:0000313" key="20">
    <source>
        <dbReference type="Proteomes" id="UP001139263"/>
    </source>
</evidence>
<feature type="binding site" evidence="14">
    <location>
        <position position="114"/>
    </location>
    <ligand>
        <name>FAD</name>
        <dbReference type="ChEBI" id="CHEBI:57692"/>
    </ligand>
</feature>
<dbReference type="PANTHER" id="PTHR22912">
    <property type="entry name" value="DISULFIDE OXIDOREDUCTASE"/>
    <property type="match status" value="1"/>
</dbReference>
<evidence type="ECO:0000256" key="6">
    <source>
        <dbReference type="ARBA" id="ARBA00022630"/>
    </source>
</evidence>
<keyword evidence="14" id="KW-0547">Nucleotide-binding</keyword>